<comment type="similarity">
    <text evidence="2">Belongs to the aldo/keto reductase family. Glutamate--cysteine ligase light chain subfamily.</text>
</comment>
<dbReference type="EMBL" id="CAJPEX010001038">
    <property type="protein sequence ID" value="CAG0918013.1"/>
    <property type="molecule type" value="Genomic_DNA"/>
</dbReference>
<keyword evidence="11" id="KW-1185">Reference proteome</keyword>
<comment type="pathway">
    <text evidence="1">Sulfur metabolism; glutathione biosynthesis; glutathione from L-cysteine and L-glutamate: step 1/2.</text>
</comment>
<name>A0A7R9BM27_9CRUS</name>
<evidence type="ECO:0000256" key="4">
    <source>
        <dbReference type="ARBA" id="ARBA00022684"/>
    </source>
</evidence>
<dbReference type="PANTHER" id="PTHR13295">
    <property type="entry name" value="GLUTAMATE CYSTEINE LIGASE REGULATORY SUBUNIT"/>
    <property type="match status" value="1"/>
</dbReference>
<dbReference type="GO" id="GO:0017109">
    <property type="term" value="C:glutamate-cysteine ligase complex"/>
    <property type="evidence" value="ECO:0007669"/>
    <property type="project" value="TreeGrafter"/>
</dbReference>
<dbReference type="Gene3D" id="3.20.20.100">
    <property type="entry name" value="NADP-dependent oxidoreductase domain"/>
    <property type="match status" value="1"/>
</dbReference>
<dbReference type="GO" id="GO:0035226">
    <property type="term" value="F:glutamate-cysteine ligase catalytic subunit binding"/>
    <property type="evidence" value="ECO:0007669"/>
    <property type="project" value="InterPro"/>
</dbReference>
<dbReference type="UniPathway" id="UPA00142">
    <property type="reaction ID" value="UER00209"/>
</dbReference>
<dbReference type="InterPro" id="IPR023210">
    <property type="entry name" value="NADP_OxRdtase_dom"/>
</dbReference>
<protein>
    <recommendedName>
        <fullName evidence="7">GCS light chain</fullName>
    </recommendedName>
    <alternativeName>
        <fullName evidence="5">Gamma-ECS regulatory subunit</fullName>
    </alternativeName>
    <alternativeName>
        <fullName evidence="8">Gamma-glutamylcysteine synthetase regulatory subunit</fullName>
    </alternativeName>
    <alternativeName>
        <fullName evidence="6">Glutamate--cysteine ligase modifier subunit</fullName>
    </alternativeName>
</protein>
<evidence type="ECO:0000313" key="11">
    <source>
        <dbReference type="Proteomes" id="UP000678499"/>
    </source>
</evidence>
<comment type="subunit">
    <text evidence="3">Heterodimer of a catalytic heavy chain and a regulatory light chain.</text>
</comment>
<dbReference type="Pfam" id="PF00248">
    <property type="entry name" value="Aldo_ket_red"/>
    <property type="match status" value="1"/>
</dbReference>
<evidence type="ECO:0000259" key="9">
    <source>
        <dbReference type="Pfam" id="PF00248"/>
    </source>
</evidence>
<evidence type="ECO:0000256" key="5">
    <source>
        <dbReference type="ARBA" id="ARBA00030406"/>
    </source>
</evidence>
<organism evidence="10">
    <name type="scientific">Notodromas monacha</name>
    <dbReference type="NCBI Taxonomy" id="399045"/>
    <lineage>
        <taxon>Eukaryota</taxon>
        <taxon>Metazoa</taxon>
        <taxon>Ecdysozoa</taxon>
        <taxon>Arthropoda</taxon>
        <taxon>Crustacea</taxon>
        <taxon>Oligostraca</taxon>
        <taxon>Ostracoda</taxon>
        <taxon>Podocopa</taxon>
        <taxon>Podocopida</taxon>
        <taxon>Cypridocopina</taxon>
        <taxon>Cypridoidea</taxon>
        <taxon>Cyprididae</taxon>
        <taxon>Notodromas</taxon>
    </lineage>
</organism>
<dbReference type="AlphaFoldDB" id="A0A7R9BM27"/>
<dbReference type="Proteomes" id="UP000678499">
    <property type="component" value="Unassembled WGS sequence"/>
</dbReference>
<evidence type="ECO:0000256" key="8">
    <source>
        <dbReference type="ARBA" id="ARBA00032926"/>
    </source>
</evidence>
<dbReference type="PANTHER" id="PTHR13295:SF4">
    <property type="entry name" value="GLUTAMATE--CYSTEINE LIGASE REGULATORY SUBUNIT"/>
    <property type="match status" value="1"/>
</dbReference>
<sequence>MAKSTKCLTIHSGNLLNLSPLKRKPGQSGADELHESLSYVLTNCKEPKNHQNNIEVIACNVESNPLPVVERKDTQVSMKIFLVKPSVEGVEKSLITAMETLNLDFVESVILAIPVGNENVNSHLKPCWQQLENFVRSSKILTIGCSDITTDELKDLFSWAQVKPSTVQINLASCCVVPPEMTEFAKEHDIRLLTHNDPQEILSNEALRNLITKNEAFGSHATCNIDWILRYAVTIKGRGVIREKGYLLNASVST</sequence>
<evidence type="ECO:0000256" key="3">
    <source>
        <dbReference type="ARBA" id="ARBA00011532"/>
    </source>
</evidence>
<accession>A0A7R9BM27</accession>
<feature type="domain" description="NADP-dependent oxidoreductase" evidence="9">
    <location>
        <begin position="69"/>
        <end position="195"/>
    </location>
</feature>
<proteinExistence type="inferred from homology"/>
<dbReference type="EMBL" id="OA883075">
    <property type="protein sequence ID" value="CAD7277861.1"/>
    <property type="molecule type" value="Genomic_DNA"/>
</dbReference>
<dbReference type="OrthoDB" id="5596051at2759"/>
<dbReference type="GO" id="GO:0030234">
    <property type="term" value="F:enzyme regulator activity"/>
    <property type="evidence" value="ECO:0007669"/>
    <property type="project" value="TreeGrafter"/>
</dbReference>
<gene>
    <name evidence="10" type="ORF">NMOB1V02_LOCUS5582</name>
</gene>
<evidence type="ECO:0000256" key="7">
    <source>
        <dbReference type="ARBA" id="ARBA00031732"/>
    </source>
</evidence>
<dbReference type="InterPro" id="IPR036812">
    <property type="entry name" value="NAD(P)_OxRdtase_dom_sf"/>
</dbReference>
<evidence type="ECO:0000256" key="1">
    <source>
        <dbReference type="ARBA" id="ARBA00005006"/>
    </source>
</evidence>
<evidence type="ECO:0000313" key="10">
    <source>
        <dbReference type="EMBL" id="CAD7277861.1"/>
    </source>
</evidence>
<evidence type="ECO:0000256" key="2">
    <source>
        <dbReference type="ARBA" id="ARBA00008612"/>
    </source>
</evidence>
<dbReference type="InterPro" id="IPR032963">
    <property type="entry name" value="Gclm"/>
</dbReference>
<dbReference type="SUPFAM" id="SSF51430">
    <property type="entry name" value="NAD(P)-linked oxidoreductase"/>
    <property type="match status" value="1"/>
</dbReference>
<keyword evidence="4" id="KW-0317">Glutathione biosynthesis</keyword>
<evidence type="ECO:0000256" key="6">
    <source>
        <dbReference type="ARBA" id="ARBA00031154"/>
    </source>
</evidence>
<reference evidence="10" key="1">
    <citation type="submission" date="2020-11" db="EMBL/GenBank/DDBJ databases">
        <authorList>
            <person name="Tran Van P."/>
        </authorList>
    </citation>
    <scope>NUCLEOTIDE SEQUENCE</scope>
</reference>
<dbReference type="GO" id="GO:0006750">
    <property type="term" value="P:glutathione biosynthetic process"/>
    <property type="evidence" value="ECO:0007669"/>
    <property type="project" value="UniProtKB-UniPathway"/>
</dbReference>